<evidence type="ECO:0000256" key="1">
    <source>
        <dbReference type="SAM" id="MobiDB-lite"/>
    </source>
</evidence>
<sequence length="641" mass="68377">MGFRRTDDRRVRIRLCHGKRLCRTAPRHLKLLIVYGERLRLHGKIKIQIFIAAVIAKIVDSGGRALRITVLVEAAAVSKPGAAGYIESVCPLGKHACVKNQAAHGLGIASVPLGGRDKRVVHRLGGAVAVELQGIVRPDCLEAAPGDIEGSGRSASVAAVTDGGAKEIGDNRQVAVLQINRTCALSLLACADSRAVCFVDQHHRAAGNVDRVVFYAAQQRVTSHQRPGLGALDKYVRSSKRDGSAGFIAVAPDARALRVFVQIQGPRAADEQVRALWHMDARALHILLRFQKAFPFNAELIALARKVEDIQPKIHVSGRRPPAHIVVDPKVPEDQVRSGNAAINGEVRKFGFQTADAAARQRDRLFGHHHNGPRGSALNGIGSAGGNRGAAGDHSGGNGGDSACLLKGDGNAQHRPVSQTDGAGLCLHAALADGICVLGFLHQLIAVNAARRIRGGQRALHRVGRVLNYHDRIRGRDREGKNSGGLSRNDGVKSLAVRNGAELIVLSEHDRLRCAIRPDLVARLRLKEAVINLNDSFASAIGMQRTSVRADIGSAANRNLSVLRIYGRIAVVLAISRHGHGAVGHAPDFRGVFLGPAAARHSSRLNRTRDGAVADALRDAADDDVSIDGAVIQKLKPALPE</sequence>
<protein>
    <submittedName>
        <fullName evidence="2">Uncharacterized protein</fullName>
    </submittedName>
</protein>
<organism evidence="2">
    <name type="scientific">bioreactor metagenome</name>
    <dbReference type="NCBI Taxonomy" id="1076179"/>
    <lineage>
        <taxon>unclassified sequences</taxon>
        <taxon>metagenomes</taxon>
        <taxon>ecological metagenomes</taxon>
    </lineage>
</organism>
<name>A0A644X606_9ZZZZ</name>
<feature type="region of interest" description="Disordered" evidence="1">
    <location>
        <begin position="366"/>
        <end position="397"/>
    </location>
</feature>
<comment type="caution">
    <text evidence="2">The sequence shown here is derived from an EMBL/GenBank/DDBJ whole genome shotgun (WGS) entry which is preliminary data.</text>
</comment>
<reference evidence="2" key="1">
    <citation type="submission" date="2019-08" db="EMBL/GenBank/DDBJ databases">
        <authorList>
            <person name="Kucharzyk K."/>
            <person name="Murdoch R.W."/>
            <person name="Higgins S."/>
            <person name="Loffler F."/>
        </authorList>
    </citation>
    <scope>NUCLEOTIDE SEQUENCE</scope>
</reference>
<dbReference type="EMBL" id="VSSQ01001851">
    <property type="protein sequence ID" value="MPM11596.1"/>
    <property type="molecule type" value="Genomic_DNA"/>
</dbReference>
<proteinExistence type="predicted"/>
<dbReference type="AlphaFoldDB" id="A0A644X606"/>
<accession>A0A644X606</accession>
<feature type="compositionally biased region" description="Gly residues" evidence="1">
    <location>
        <begin position="382"/>
        <end position="397"/>
    </location>
</feature>
<evidence type="ECO:0000313" key="2">
    <source>
        <dbReference type="EMBL" id="MPM11596.1"/>
    </source>
</evidence>
<gene>
    <name evidence="2" type="ORF">SDC9_57942</name>
</gene>